<accession>A0ABV3GSP0</accession>
<name>A0ABV3GSP0_MICGL</name>
<evidence type="ECO:0000313" key="1">
    <source>
        <dbReference type="EMBL" id="MEV0974645.1"/>
    </source>
</evidence>
<evidence type="ECO:0000313" key="2">
    <source>
        <dbReference type="Proteomes" id="UP001551675"/>
    </source>
</evidence>
<comment type="caution">
    <text evidence="1">The sequence shown here is derived from an EMBL/GenBank/DDBJ whole genome shotgun (WGS) entry which is preliminary data.</text>
</comment>
<dbReference type="Proteomes" id="UP001551675">
    <property type="component" value="Unassembled WGS sequence"/>
</dbReference>
<dbReference type="RefSeq" id="WP_358141515.1">
    <property type="nucleotide sequence ID" value="NZ_JBFALK010000033.1"/>
</dbReference>
<dbReference type="EMBL" id="JBFALK010000033">
    <property type="protein sequence ID" value="MEV0974645.1"/>
    <property type="molecule type" value="Genomic_DNA"/>
</dbReference>
<keyword evidence="2" id="KW-1185">Reference proteome</keyword>
<reference evidence="1 2" key="1">
    <citation type="submission" date="2024-06" db="EMBL/GenBank/DDBJ databases">
        <title>The Natural Products Discovery Center: Release of the First 8490 Sequenced Strains for Exploring Actinobacteria Biosynthetic Diversity.</title>
        <authorList>
            <person name="Kalkreuter E."/>
            <person name="Kautsar S.A."/>
            <person name="Yang D."/>
            <person name="Bader C.D."/>
            <person name="Teijaro C.N."/>
            <person name="Fluegel L."/>
            <person name="Davis C.M."/>
            <person name="Simpson J.R."/>
            <person name="Lauterbach L."/>
            <person name="Steele A.D."/>
            <person name="Gui C."/>
            <person name="Meng S."/>
            <person name="Li G."/>
            <person name="Viehrig K."/>
            <person name="Ye F."/>
            <person name="Su P."/>
            <person name="Kiefer A.F."/>
            <person name="Nichols A."/>
            <person name="Cepeda A.J."/>
            <person name="Yan W."/>
            <person name="Fan B."/>
            <person name="Jiang Y."/>
            <person name="Adhikari A."/>
            <person name="Zheng C.-J."/>
            <person name="Schuster L."/>
            <person name="Cowan T.M."/>
            <person name="Smanski M.J."/>
            <person name="Chevrette M.G."/>
            <person name="De Carvalho L.P.S."/>
            <person name="Shen B."/>
        </authorList>
    </citation>
    <scope>NUCLEOTIDE SEQUENCE [LARGE SCALE GENOMIC DNA]</scope>
    <source>
        <strain evidence="1 2">NPDC050100</strain>
    </source>
</reference>
<sequence>MVLAAVCGAIGAYVGGAVGGLVGDTAIAAYDKLRQPVANTVKSIGSGIGRGFKKLGGLFG</sequence>
<organism evidence="1 2">
    <name type="scientific">Microtetraspora glauca</name>
    <dbReference type="NCBI Taxonomy" id="1996"/>
    <lineage>
        <taxon>Bacteria</taxon>
        <taxon>Bacillati</taxon>
        <taxon>Actinomycetota</taxon>
        <taxon>Actinomycetes</taxon>
        <taxon>Streptosporangiales</taxon>
        <taxon>Streptosporangiaceae</taxon>
        <taxon>Microtetraspora</taxon>
    </lineage>
</organism>
<proteinExistence type="predicted"/>
<gene>
    <name evidence="1" type="ORF">AB0I59_39155</name>
</gene>
<protein>
    <submittedName>
        <fullName evidence="1">Uncharacterized protein</fullName>
    </submittedName>
</protein>